<proteinExistence type="inferred from homology"/>
<keyword evidence="4 6" id="KW-0630">Potassium</keyword>
<dbReference type="Proteomes" id="UP000232638">
    <property type="component" value="Chromosome"/>
</dbReference>
<keyword evidence="5 6" id="KW-0342">GTP-binding</keyword>
<dbReference type="GO" id="GO:0030488">
    <property type="term" value="P:tRNA methylation"/>
    <property type="evidence" value="ECO:0007669"/>
    <property type="project" value="TreeGrafter"/>
</dbReference>
<comment type="cofactor">
    <cofactor evidence="6">
        <name>K(+)</name>
        <dbReference type="ChEBI" id="CHEBI:29103"/>
    </cofactor>
    <text evidence="6">Binds 1 potassium ion per subunit.</text>
</comment>
<comment type="subunit">
    <text evidence="6">Homodimer. Heterotetramer of two MnmE and two MnmG subunits.</text>
</comment>
<dbReference type="NCBIfam" id="NF003661">
    <property type="entry name" value="PRK05291.1-3"/>
    <property type="match status" value="1"/>
</dbReference>
<evidence type="ECO:0000256" key="2">
    <source>
        <dbReference type="ARBA" id="ARBA00022694"/>
    </source>
</evidence>
<feature type="binding site" evidence="6">
    <location>
        <position position="243"/>
    </location>
    <ligand>
        <name>K(+)</name>
        <dbReference type="ChEBI" id="CHEBI:29103"/>
    </ligand>
</feature>
<dbReference type="NCBIfam" id="TIGR00231">
    <property type="entry name" value="small_GTP"/>
    <property type="match status" value="1"/>
</dbReference>
<dbReference type="GO" id="GO:0003924">
    <property type="term" value="F:GTPase activity"/>
    <property type="evidence" value="ECO:0007669"/>
    <property type="project" value="UniProtKB-UniRule"/>
</dbReference>
<dbReference type="InterPro" id="IPR027368">
    <property type="entry name" value="MnmE_dom2"/>
</dbReference>
<dbReference type="PROSITE" id="PS51709">
    <property type="entry name" value="G_TRME"/>
    <property type="match status" value="1"/>
</dbReference>
<feature type="binding site" evidence="6">
    <location>
        <position position="248"/>
    </location>
    <ligand>
        <name>K(+)</name>
        <dbReference type="ChEBI" id="CHEBI:29103"/>
    </ligand>
</feature>
<evidence type="ECO:0000313" key="9">
    <source>
        <dbReference type="EMBL" id="AUB84581.1"/>
    </source>
</evidence>
<evidence type="ECO:0000259" key="8">
    <source>
        <dbReference type="PROSITE" id="PS51709"/>
    </source>
</evidence>
<dbReference type="InterPro" id="IPR004520">
    <property type="entry name" value="GTPase_MnmE"/>
</dbReference>
<keyword evidence="6" id="KW-0479">Metal-binding</keyword>
<gene>
    <name evidence="6" type="primary">mnmE</name>
    <name evidence="6" type="synonym">trmE</name>
    <name evidence="9" type="ORF">THSYN_29050</name>
</gene>
<dbReference type="Gene3D" id="3.40.50.300">
    <property type="entry name" value="P-loop containing nucleotide triphosphate hydrolases"/>
    <property type="match status" value="1"/>
</dbReference>
<dbReference type="InterPro" id="IPR018948">
    <property type="entry name" value="GTP-bd_TrmE_N"/>
</dbReference>
<keyword evidence="2 6" id="KW-0819">tRNA processing</keyword>
<dbReference type="InterPro" id="IPR027417">
    <property type="entry name" value="P-loop_NTPase"/>
</dbReference>
<dbReference type="Pfam" id="PF10396">
    <property type="entry name" value="TrmE_N"/>
    <property type="match status" value="1"/>
</dbReference>
<feature type="binding site" evidence="6">
    <location>
        <position position="79"/>
    </location>
    <ligand>
        <name>(6S)-5-formyl-5,6,7,8-tetrahydrofolate</name>
        <dbReference type="ChEBI" id="CHEBI:57457"/>
    </ligand>
</feature>
<feature type="binding site" evidence="6">
    <location>
        <position position="245"/>
    </location>
    <ligand>
        <name>K(+)</name>
        <dbReference type="ChEBI" id="CHEBI:29103"/>
    </ligand>
</feature>
<dbReference type="InterPro" id="IPR031168">
    <property type="entry name" value="G_TrmE"/>
</dbReference>
<dbReference type="InterPro" id="IPR005225">
    <property type="entry name" value="Small_GTP-bd"/>
</dbReference>
<dbReference type="Gene3D" id="3.30.1360.120">
    <property type="entry name" value="Probable tRNA modification gtpase trme, domain 1"/>
    <property type="match status" value="1"/>
</dbReference>
<feature type="binding site" evidence="6">
    <location>
        <position position="224"/>
    </location>
    <ligand>
        <name>K(+)</name>
        <dbReference type="ChEBI" id="CHEBI:29103"/>
    </ligand>
</feature>
<accession>A0A2K8UHK0</accession>
<feature type="binding site" evidence="6">
    <location>
        <begin position="268"/>
        <end position="271"/>
    </location>
    <ligand>
        <name>GTP</name>
        <dbReference type="ChEBI" id="CHEBI:37565"/>
    </ligand>
</feature>
<comment type="caution">
    <text evidence="6">Lacks conserved residue(s) required for the propagation of feature annotation.</text>
</comment>
<dbReference type="Gene3D" id="1.20.120.430">
    <property type="entry name" value="tRNA modification GTPase MnmE domain 2"/>
    <property type="match status" value="1"/>
</dbReference>
<feature type="binding site" evidence="6">
    <location>
        <position position="228"/>
    </location>
    <ligand>
        <name>Mg(2+)</name>
        <dbReference type="ChEBI" id="CHEBI:18420"/>
    </ligand>
</feature>
<dbReference type="HAMAP" id="MF_00379">
    <property type="entry name" value="GTPase_MnmE"/>
    <property type="match status" value="1"/>
</dbReference>
<evidence type="ECO:0000313" key="10">
    <source>
        <dbReference type="Proteomes" id="UP000232638"/>
    </source>
</evidence>
<dbReference type="CDD" id="cd04164">
    <property type="entry name" value="trmE"/>
    <property type="match status" value="1"/>
</dbReference>
<feature type="binding site" evidence="6">
    <location>
        <begin position="243"/>
        <end position="249"/>
    </location>
    <ligand>
        <name>GTP</name>
        <dbReference type="ChEBI" id="CHEBI:37565"/>
    </ligand>
</feature>
<evidence type="ECO:0000256" key="1">
    <source>
        <dbReference type="ARBA" id="ARBA00011043"/>
    </source>
</evidence>
<dbReference type="EC" id="3.6.-.-" evidence="6"/>
<evidence type="ECO:0000256" key="3">
    <source>
        <dbReference type="ARBA" id="ARBA00022741"/>
    </source>
</evidence>
<dbReference type="GO" id="GO:0046872">
    <property type="term" value="F:metal ion binding"/>
    <property type="evidence" value="ECO:0007669"/>
    <property type="project" value="UniProtKB-KW"/>
</dbReference>
<evidence type="ECO:0000256" key="4">
    <source>
        <dbReference type="ARBA" id="ARBA00022958"/>
    </source>
</evidence>
<keyword evidence="6" id="KW-0378">Hydrolase</keyword>
<feature type="binding site" evidence="6">
    <location>
        <position position="249"/>
    </location>
    <ligand>
        <name>Mg(2+)</name>
        <dbReference type="ChEBI" id="CHEBI:18420"/>
    </ligand>
</feature>
<comment type="similarity">
    <text evidence="1 6 7">Belongs to the TRAFAC class TrmE-Era-EngA-EngB-Septin-like GTPase superfamily. TrmE GTPase family.</text>
</comment>
<dbReference type="OrthoDB" id="9805918at2"/>
<keyword evidence="6" id="KW-0460">Magnesium</keyword>
<sequence length="445" mass="47944">MGADTIAAIATPPGVGGIGVIRVSGPGAKKISRGVLGRLPKARHACLYSFRDTKGQPIDQGLAIFYRGPASFTGEDSLELQGHGGPIVLDLLLSRCLELGARLARPGEFTQRAYLNGKLDLIQAEAIADLIESATALTARLSIRSLQGAFSTRIRCLVDQLIHLRTYLEATLDFPEDEIDPHSRAKIRLDLTELLAGARIILTEAHQGERIRDGLTVVIAGRPNSGKSSLLNALLQYDAAIVTPVPGTTRDLLRCDMQIDGLPVKLIDTAGIRETTEPVELEGVRRACRQLEHADLILWVYDTRLGLEPNELSALPPAIPVTLIRNKIDLVPPDDDSPLPNELPVIPLSALTGRGLAELRQHVKSKAGVEGIGEGAFVARRRHLDALRRGLDAIQRAAHALDSGIGVEVVALELLEAQRACGEITGEVTPDDLLERIFSSFCIGK</sequence>
<evidence type="ECO:0000256" key="6">
    <source>
        <dbReference type="HAMAP-Rule" id="MF_00379"/>
    </source>
</evidence>
<feature type="domain" description="TrmE-type G" evidence="8">
    <location>
        <begin position="214"/>
        <end position="368"/>
    </location>
</feature>
<dbReference type="PANTHER" id="PTHR42714:SF2">
    <property type="entry name" value="TRNA MODIFICATION GTPASE GTPBP3, MITOCHONDRIAL"/>
    <property type="match status" value="1"/>
</dbReference>
<dbReference type="InterPro" id="IPR027266">
    <property type="entry name" value="TrmE/GcvT-like"/>
</dbReference>
<dbReference type="KEGG" id="tsy:THSYN_29050"/>
<dbReference type="GO" id="GO:0002098">
    <property type="term" value="P:tRNA wobble uridine modification"/>
    <property type="evidence" value="ECO:0007669"/>
    <property type="project" value="TreeGrafter"/>
</dbReference>
<reference evidence="9 10" key="1">
    <citation type="submission" date="2017-03" db="EMBL/GenBank/DDBJ databases">
        <title>Complete genome sequence of Candidatus 'Thiodictyon syntrophicum' sp. nov. strain Cad16T, a photolithoautotroph purple sulfur bacterium isolated from an alpine meromictic lake.</title>
        <authorList>
            <person name="Luedin S.M."/>
            <person name="Pothier J.F."/>
            <person name="Danza F."/>
            <person name="Storelli N."/>
            <person name="Wittwer M."/>
            <person name="Tonolla M."/>
        </authorList>
    </citation>
    <scope>NUCLEOTIDE SEQUENCE [LARGE SCALE GENOMIC DNA]</scope>
    <source>
        <strain evidence="9 10">Cad16T</strain>
    </source>
</reference>
<evidence type="ECO:0000256" key="7">
    <source>
        <dbReference type="RuleBase" id="RU003313"/>
    </source>
</evidence>
<dbReference type="Pfam" id="PF01926">
    <property type="entry name" value="MMR_HSR1"/>
    <property type="match status" value="1"/>
</dbReference>
<dbReference type="NCBIfam" id="TIGR00450">
    <property type="entry name" value="mnmE_trmE_thdF"/>
    <property type="match status" value="1"/>
</dbReference>
<dbReference type="AlphaFoldDB" id="A0A2K8UHK0"/>
<keyword evidence="3 6" id="KW-0547">Nucleotide-binding</keyword>
<dbReference type="PANTHER" id="PTHR42714">
    <property type="entry name" value="TRNA MODIFICATION GTPASE GTPBP3"/>
    <property type="match status" value="1"/>
</dbReference>
<protein>
    <recommendedName>
        <fullName evidence="6">tRNA modification GTPase MnmE</fullName>
        <ecNumber evidence="6">3.6.-.-</ecNumber>
    </recommendedName>
</protein>
<dbReference type="SUPFAM" id="SSF52540">
    <property type="entry name" value="P-loop containing nucleoside triphosphate hydrolases"/>
    <property type="match status" value="1"/>
</dbReference>
<organism evidence="9 10">
    <name type="scientific">Candidatus Thiodictyon syntrophicum</name>
    <dbReference type="NCBI Taxonomy" id="1166950"/>
    <lineage>
        <taxon>Bacteria</taxon>
        <taxon>Pseudomonadati</taxon>
        <taxon>Pseudomonadota</taxon>
        <taxon>Gammaproteobacteria</taxon>
        <taxon>Chromatiales</taxon>
        <taxon>Chromatiaceae</taxon>
        <taxon>Thiodictyon</taxon>
    </lineage>
</organism>
<dbReference type="RefSeq" id="WP_100922230.1">
    <property type="nucleotide sequence ID" value="NZ_CP020370.1"/>
</dbReference>
<dbReference type="GO" id="GO:0005829">
    <property type="term" value="C:cytosol"/>
    <property type="evidence" value="ECO:0007669"/>
    <property type="project" value="TreeGrafter"/>
</dbReference>
<evidence type="ECO:0000256" key="5">
    <source>
        <dbReference type="ARBA" id="ARBA00023134"/>
    </source>
</evidence>
<keyword evidence="6" id="KW-0963">Cytoplasm</keyword>
<name>A0A2K8UHK0_9GAMM</name>
<dbReference type="Pfam" id="PF12631">
    <property type="entry name" value="MnmE_helical"/>
    <property type="match status" value="1"/>
</dbReference>
<feature type="binding site" evidence="6">
    <location>
        <position position="118"/>
    </location>
    <ligand>
        <name>(6S)-5-formyl-5,6,7,8-tetrahydrofolate</name>
        <dbReference type="ChEBI" id="CHEBI:57457"/>
    </ligand>
</feature>
<comment type="function">
    <text evidence="6">Exhibits a very high intrinsic GTPase hydrolysis rate. Involved in the addition of a carboxymethylaminomethyl (cmnm) group at the wobble position (U34) of certain tRNAs, forming tRNA-cmnm(5)s(2)U34.</text>
</comment>
<dbReference type="GO" id="GO:0005525">
    <property type="term" value="F:GTP binding"/>
    <property type="evidence" value="ECO:0007669"/>
    <property type="project" value="UniProtKB-UniRule"/>
</dbReference>
<feature type="binding site" evidence="6">
    <location>
        <position position="22"/>
    </location>
    <ligand>
        <name>(6S)-5-formyl-5,6,7,8-tetrahydrofolate</name>
        <dbReference type="ChEBI" id="CHEBI:57457"/>
    </ligand>
</feature>
<keyword evidence="10" id="KW-1185">Reference proteome</keyword>
<dbReference type="InterPro" id="IPR025867">
    <property type="entry name" value="MnmE_helical"/>
</dbReference>
<feature type="binding site" evidence="6">
    <location>
        <begin position="224"/>
        <end position="229"/>
    </location>
    <ligand>
        <name>GTP</name>
        <dbReference type="ChEBI" id="CHEBI:37565"/>
    </ligand>
</feature>
<dbReference type="InterPro" id="IPR006073">
    <property type="entry name" value="GTP-bd"/>
</dbReference>
<comment type="subcellular location">
    <subcellularLocation>
        <location evidence="6">Cytoplasm</location>
    </subcellularLocation>
</comment>
<dbReference type="EMBL" id="CP020370">
    <property type="protein sequence ID" value="AUB84581.1"/>
    <property type="molecule type" value="Genomic_DNA"/>
</dbReference>
<feature type="binding site" evidence="6">
    <location>
        <position position="445"/>
    </location>
    <ligand>
        <name>(6S)-5-formyl-5,6,7,8-tetrahydrofolate</name>
        <dbReference type="ChEBI" id="CHEBI:57457"/>
    </ligand>
</feature>
<dbReference type="CDD" id="cd14858">
    <property type="entry name" value="TrmE_N"/>
    <property type="match status" value="1"/>
</dbReference>